<proteinExistence type="predicted"/>
<name>A0A538TQM2_UNCEI</name>
<dbReference type="AlphaFoldDB" id="A0A538TQM2"/>
<accession>A0A538TQM2</accession>
<keyword evidence="1" id="KW-0472">Membrane</keyword>
<comment type="caution">
    <text evidence="2">The sequence shown here is derived from an EMBL/GenBank/DDBJ whole genome shotgun (WGS) entry which is preliminary data.</text>
</comment>
<dbReference type="Proteomes" id="UP000317691">
    <property type="component" value="Unassembled WGS sequence"/>
</dbReference>
<evidence type="ECO:0000313" key="3">
    <source>
        <dbReference type="Proteomes" id="UP000317691"/>
    </source>
</evidence>
<feature type="transmembrane region" description="Helical" evidence="1">
    <location>
        <begin position="6"/>
        <end position="24"/>
    </location>
</feature>
<evidence type="ECO:0000313" key="2">
    <source>
        <dbReference type="EMBL" id="TMQ65936.1"/>
    </source>
</evidence>
<gene>
    <name evidence="2" type="ORF">E6K79_03450</name>
</gene>
<keyword evidence="1" id="KW-1133">Transmembrane helix</keyword>
<evidence type="ECO:0000256" key="1">
    <source>
        <dbReference type="SAM" id="Phobius"/>
    </source>
</evidence>
<keyword evidence="1" id="KW-0812">Transmembrane</keyword>
<protein>
    <recommendedName>
        <fullName evidence="4">DUF2489 domain-containing protein</fullName>
    </recommendedName>
</protein>
<evidence type="ECO:0008006" key="4">
    <source>
        <dbReference type="Google" id="ProtNLM"/>
    </source>
</evidence>
<reference evidence="2 3" key="1">
    <citation type="journal article" date="2019" name="Nat. Microbiol.">
        <title>Mediterranean grassland soil C-N compound turnover is dependent on rainfall and depth, and is mediated by genomically divergent microorganisms.</title>
        <authorList>
            <person name="Diamond S."/>
            <person name="Andeer P.F."/>
            <person name="Li Z."/>
            <person name="Crits-Christoph A."/>
            <person name="Burstein D."/>
            <person name="Anantharaman K."/>
            <person name="Lane K.R."/>
            <person name="Thomas B.C."/>
            <person name="Pan C."/>
            <person name="Northen T.R."/>
            <person name="Banfield J.F."/>
        </authorList>
    </citation>
    <scope>NUCLEOTIDE SEQUENCE [LARGE SCALE GENOMIC DNA]</scope>
    <source>
        <strain evidence="2">WS_9</strain>
    </source>
</reference>
<dbReference type="EMBL" id="VBOZ01000010">
    <property type="protein sequence ID" value="TMQ65936.1"/>
    <property type="molecule type" value="Genomic_DNA"/>
</dbReference>
<sequence>MQNAWVGLIGAFAGALIVGISHFISARSQFKWDKGWERRTLYRSKLEDLYAAVGDLRGAYLEVVAGCVARMPSDRIAAPKDFPVERLRMLIGFYAPEVRPFLPRLEEARREFGDAMLQLIARQEMKDVQGWSDGIGRVGGAFKRLDLIFDEMEDELIALSKRWLQN</sequence>
<organism evidence="2 3">
    <name type="scientific">Eiseniibacteriota bacterium</name>
    <dbReference type="NCBI Taxonomy" id="2212470"/>
    <lineage>
        <taxon>Bacteria</taxon>
        <taxon>Candidatus Eiseniibacteriota</taxon>
    </lineage>
</organism>